<evidence type="ECO:0000313" key="2">
    <source>
        <dbReference type="EMBL" id="GEM11122.1"/>
    </source>
</evidence>
<dbReference type="GO" id="GO:0006401">
    <property type="term" value="P:RNA catabolic process"/>
    <property type="evidence" value="ECO:0007669"/>
    <property type="project" value="InterPro"/>
</dbReference>
<evidence type="ECO:0000256" key="1">
    <source>
        <dbReference type="SAM" id="MobiDB-lite"/>
    </source>
</evidence>
<feature type="region of interest" description="Disordered" evidence="1">
    <location>
        <begin position="168"/>
        <end position="194"/>
    </location>
</feature>
<dbReference type="Pfam" id="PF08615">
    <property type="entry name" value="RNase_H2_suC"/>
    <property type="match status" value="1"/>
</dbReference>
<feature type="compositionally biased region" description="Low complexity" evidence="1">
    <location>
        <begin position="264"/>
        <end position="274"/>
    </location>
</feature>
<gene>
    <name evidence="2" type="ORF">Rt10032_c13g5139</name>
</gene>
<comment type="caution">
    <text evidence="2">The sequence shown here is derived from an EMBL/GenBank/DDBJ whole genome shotgun (WGS) entry which is preliminary data.</text>
</comment>
<reference evidence="2 3" key="1">
    <citation type="submission" date="2019-07" db="EMBL/GenBank/DDBJ databases">
        <title>Rhodotorula toruloides NBRC10032 genome sequencing.</title>
        <authorList>
            <person name="Shida Y."/>
            <person name="Takaku H."/>
            <person name="Ogasawara W."/>
            <person name="Mori K."/>
        </authorList>
    </citation>
    <scope>NUCLEOTIDE SEQUENCE [LARGE SCALE GENOMIC DNA]</scope>
    <source>
        <strain evidence="2 3">NBRC10032</strain>
    </source>
</reference>
<dbReference type="EMBL" id="BJWK01000013">
    <property type="protein sequence ID" value="GEM11122.1"/>
    <property type="molecule type" value="Genomic_DNA"/>
</dbReference>
<feature type="compositionally biased region" description="Low complexity" evidence="1">
    <location>
        <begin position="171"/>
        <end position="185"/>
    </location>
</feature>
<name>A0A511KL68_RHOTO</name>
<proteinExistence type="predicted"/>
<dbReference type="CDD" id="cd09271">
    <property type="entry name" value="RNase_H2-C"/>
    <property type="match status" value="1"/>
</dbReference>
<dbReference type="InterPro" id="IPR013924">
    <property type="entry name" value="RNase_H2_suC"/>
</dbReference>
<dbReference type="Gene3D" id="2.40.128.680">
    <property type="match status" value="1"/>
</dbReference>
<dbReference type="OrthoDB" id="6222486at2759"/>
<feature type="region of interest" description="Disordered" evidence="1">
    <location>
        <begin position="84"/>
        <end position="113"/>
    </location>
</feature>
<organism evidence="2 3">
    <name type="scientific">Rhodotorula toruloides</name>
    <name type="common">Yeast</name>
    <name type="synonym">Rhodosporidium toruloides</name>
    <dbReference type="NCBI Taxonomy" id="5286"/>
    <lineage>
        <taxon>Eukaryota</taxon>
        <taxon>Fungi</taxon>
        <taxon>Dikarya</taxon>
        <taxon>Basidiomycota</taxon>
        <taxon>Pucciniomycotina</taxon>
        <taxon>Microbotryomycetes</taxon>
        <taxon>Sporidiobolales</taxon>
        <taxon>Sporidiobolaceae</taxon>
        <taxon>Rhodotorula</taxon>
    </lineage>
</organism>
<feature type="region of interest" description="Disordered" evidence="1">
    <location>
        <begin position="251"/>
        <end position="274"/>
    </location>
</feature>
<dbReference type="Proteomes" id="UP000321518">
    <property type="component" value="Unassembled WGS sequence"/>
</dbReference>
<dbReference type="GO" id="GO:0032299">
    <property type="term" value="C:ribonuclease H2 complex"/>
    <property type="evidence" value="ECO:0007669"/>
    <property type="project" value="InterPro"/>
</dbReference>
<dbReference type="PANTHER" id="PTHR47204:SF1">
    <property type="entry name" value="RIBONUCLEASE H2 SUBUNIT C"/>
    <property type="match status" value="1"/>
</dbReference>
<protein>
    <submittedName>
        <fullName evidence="2">Ribonuclease H2, subunit C</fullName>
    </submittedName>
</protein>
<dbReference type="AlphaFoldDB" id="A0A511KL68"/>
<evidence type="ECO:0000313" key="3">
    <source>
        <dbReference type="Proteomes" id="UP000321518"/>
    </source>
</evidence>
<sequence length="369" mass="39301">MTPAPHTVLALSSTPLPSLPFISLLPFSLAHDGPAPISTYFRPRPYTSTSNYEPAHRQASFRGRRVVSTVLSLPDGYQGLVFSTSAPLPPTAAQDEVDEASQEREERAAKRAKRAAASAAALSTSALDEVEGDSAVADGLRRSPRKGTALSSAAVRARERAVRAAKDKAKQAAVAKGQKKGGFSLDSDDEEEVSEQQEEQEMTAVEIQETQVVGASEAEVKTDAGTPEIPSVDAETTMEIVTAAPPAPLRTTSALSTSSNSQIPSTPLSTTTSFSSLNPFEAPVALARDEKHLRPCATFAAIEVWNPDWPVAGGRVAEEDAVGKTVSEWLRLARKVYSFLLKTSTRRDDSAHLCLSWCLAYPAASQPAV</sequence>
<feature type="compositionally biased region" description="Polar residues" evidence="1">
    <location>
        <begin position="251"/>
        <end position="263"/>
    </location>
</feature>
<accession>A0A511KL68</accession>
<dbReference type="PANTHER" id="PTHR47204">
    <property type="entry name" value="OS02G0168900 PROTEIN"/>
    <property type="match status" value="1"/>
</dbReference>